<dbReference type="PANTHER" id="PTHR43877:SF2">
    <property type="entry name" value="AMINOALKYLPHOSPHONATE N-ACETYLTRANSFERASE-RELATED"/>
    <property type="match status" value="1"/>
</dbReference>
<evidence type="ECO:0000313" key="5">
    <source>
        <dbReference type="Proteomes" id="UP001596481"/>
    </source>
</evidence>
<protein>
    <submittedName>
        <fullName evidence="4">GNAT family N-acetyltransferase</fullName>
        <ecNumber evidence="4">2.3.-.-</ecNumber>
    </submittedName>
</protein>
<dbReference type="Proteomes" id="UP001596481">
    <property type="component" value="Unassembled WGS sequence"/>
</dbReference>
<reference evidence="4 5" key="1">
    <citation type="journal article" date="2019" name="Int. J. Syst. Evol. Microbiol.">
        <title>The Global Catalogue of Microorganisms (GCM) 10K type strain sequencing project: providing services to taxonomists for standard genome sequencing and annotation.</title>
        <authorList>
            <consortium name="The Broad Institute Genomics Platform"/>
            <consortium name="The Broad Institute Genome Sequencing Center for Infectious Disease"/>
            <person name="Wu L."/>
            <person name="Ma J."/>
        </authorList>
    </citation>
    <scope>NUCLEOTIDE SEQUENCE [LARGE SCALE GENOMIC DNA]</scope>
    <source>
        <strain evidence="4 5">DSM 29988</strain>
    </source>
</reference>
<proteinExistence type="predicted"/>
<sequence length="166" mass="18449">MQVRPAVLSDLDTLVDYWVDLAAGQRAYQSHLKADANRTPIRESIAQYITAGGVFVAVADGDNDSTSDPLGFVMFGIESGRYEQDVRRGTIHNLFVLPERRGSGVGTELLTAAEAQLRANGVDTISLDVLAANEDARRFYRRHGYDAHRIELEKSTRNDTHSKEDR</sequence>
<evidence type="ECO:0000256" key="1">
    <source>
        <dbReference type="ARBA" id="ARBA00022679"/>
    </source>
</evidence>
<evidence type="ECO:0000256" key="2">
    <source>
        <dbReference type="ARBA" id="ARBA00023315"/>
    </source>
</evidence>
<feature type="domain" description="N-acetyltransferase" evidence="3">
    <location>
        <begin position="1"/>
        <end position="166"/>
    </location>
</feature>
<dbReference type="PANTHER" id="PTHR43877">
    <property type="entry name" value="AMINOALKYLPHOSPHONATE N-ACETYLTRANSFERASE-RELATED-RELATED"/>
    <property type="match status" value="1"/>
</dbReference>
<name>A0ABD5ZA08_9EURY</name>
<organism evidence="4 5">
    <name type="scientific">Haloferax namakaokahaiae</name>
    <dbReference type="NCBI Taxonomy" id="1748331"/>
    <lineage>
        <taxon>Archaea</taxon>
        <taxon>Methanobacteriati</taxon>
        <taxon>Methanobacteriota</taxon>
        <taxon>Stenosarchaea group</taxon>
        <taxon>Halobacteria</taxon>
        <taxon>Halobacteriales</taxon>
        <taxon>Haloferacaceae</taxon>
        <taxon>Haloferax</taxon>
    </lineage>
</organism>
<dbReference type="InterPro" id="IPR016181">
    <property type="entry name" value="Acyl_CoA_acyltransferase"/>
</dbReference>
<keyword evidence="2 4" id="KW-0012">Acyltransferase</keyword>
<dbReference type="InterPro" id="IPR050832">
    <property type="entry name" value="Bact_Acetyltransf"/>
</dbReference>
<keyword evidence="5" id="KW-1185">Reference proteome</keyword>
<dbReference type="SUPFAM" id="SSF55729">
    <property type="entry name" value="Acyl-CoA N-acyltransferases (Nat)"/>
    <property type="match status" value="1"/>
</dbReference>
<gene>
    <name evidence="4" type="ORF">ACFQJC_00635</name>
</gene>
<accession>A0ABD5ZA08</accession>
<evidence type="ECO:0000259" key="3">
    <source>
        <dbReference type="PROSITE" id="PS51186"/>
    </source>
</evidence>
<evidence type="ECO:0000313" key="4">
    <source>
        <dbReference type="EMBL" id="MFC7202006.1"/>
    </source>
</evidence>
<dbReference type="EC" id="2.3.-.-" evidence="4"/>
<dbReference type="AlphaFoldDB" id="A0ABD5ZA08"/>
<dbReference type="RefSeq" id="WP_390221312.1">
    <property type="nucleotide sequence ID" value="NZ_JBHTAA010000001.1"/>
</dbReference>
<dbReference type="Pfam" id="PF00583">
    <property type="entry name" value="Acetyltransf_1"/>
    <property type="match status" value="1"/>
</dbReference>
<dbReference type="EMBL" id="JBHTAA010000001">
    <property type="protein sequence ID" value="MFC7202006.1"/>
    <property type="molecule type" value="Genomic_DNA"/>
</dbReference>
<comment type="caution">
    <text evidence="4">The sequence shown here is derived from an EMBL/GenBank/DDBJ whole genome shotgun (WGS) entry which is preliminary data.</text>
</comment>
<dbReference type="InterPro" id="IPR000182">
    <property type="entry name" value="GNAT_dom"/>
</dbReference>
<keyword evidence="1 4" id="KW-0808">Transferase</keyword>
<dbReference type="CDD" id="cd04301">
    <property type="entry name" value="NAT_SF"/>
    <property type="match status" value="1"/>
</dbReference>
<dbReference type="GO" id="GO:0016746">
    <property type="term" value="F:acyltransferase activity"/>
    <property type="evidence" value="ECO:0007669"/>
    <property type="project" value="UniProtKB-KW"/>
</dbReference>
<dbReference type="PROSITE" id="PS51186">
    <property type="entry name" value="GNAT"/>
    <property type="match status" value="1"/>
</dbReference>
<dbReference type="Gene3D" id="3.40.630.30">
    <property type="match status" value="1"/>
</dbReference>